<dbReference type="EMBL" id="CM044704">
    <property type="protein sequence ID" value="KAI5665378.1"/>
    <property type="molecule type" value="Genomic_DNA"/>
</dbReference>
<dbReference type="Proteomes" id="UP001060085">
    <property type="component" value="Linkage Group LG04"/>
</dbReference>
<reference evidence="2" key="1">
    <citation type="journal article" date="2023" name="Nat. Plants">
        <title>Single-cell RNA sequencing provides a high-resolution roadmap for understanding the multicellular compartmentation of specialized metabolism.</title>
        <authorList>
            <person name="Sun S."/>
            <person name="Shen X."/>
            <person name="Li Y."/>
            <person name="Li Y."/>
            <person name="Wang S."/>
            <person name="Li R."/>
            <person name="Zhang H."/>
            <person name="Shen G."/>
            <person name="Guo B."/>
            <person name="Wei J."/>
            <person name="Xu J."/>
            <person name="St-Pierre B."/>
            <person name="Chen S."/>
            <person name="Sun C."/>
        </authorList>
    </citation>
    <scope>NUCLEOTIDE SEQUENCE [LARGE SCALE GENOMIC DNA]</scope>
</reference>
<evidence type="ECO:0000313" key="1">
    <source>
        <dbReference type="EMBL" id="KAI5665378.1"/>
    </source>
</evidence>
<proteinExistence type="predicted"/>
<name>A0ACC0B0N8_CATRO</name>
<comment type="caution">
    <text evidence="1">The sequence shown here is derived from an EMBL/GenBank/DDBJ whole genome shotgun (WGS) entry which is preliminary data.</text>
</comment>
<protein>
    <submittedName>
        <fullName evidence="1">Uncharacterized protein</fullName>
    </submittedName>
</protein>
<organism evidence="1 2">
    <name type="scientific">Catharanthus roseus</name>
    <name type="common">Madagascar periwinkle</name>
    <name type="synonym">Vinca rosea</name>
    <dbReference type="NCBI Taxonomy" id="4058"/>
    <lineage>
        <taxon>Eukaryota</taxon>
        <taxon>Viridiplantae</taxon>
        <taxon>Streptophyta</taxon>
        <taxon>Embryophyta</taxon>
        <taxon>Tracheophyta</taxon>
        <taxon>Spermatophyta</taxon>
        <taxon>Magnoliopsida</taxon>
        <taxon>eudicotyledons</taxon>
        <taxon>Gunneridae</taxon>
        <taxon>Pentapetalae</taxon>
        <taxon>asterids</taxon>
        <taxon>lamiids</taxon>
        <taxon>Gentianales</taxon>
        <taxon>Apocynaceae</taxon>
        <taxon>Rauvolfioideae</taxon>
        <taxon>Vinceae</taxon>
        <taxon>Catharanthinae</taxon>
        <taxon>Catharanthus</taxon>
    </lineage>
</organism>
<evidence type="ECO:0000313" key="2">
    <source>
        <dbReference type="Proteomes" id="UP001060085"/>
    </source>
</evidence>
<keyword evidence="2" id="KW-1185">Reference proteome</keyword>
<accession>A0ACC0B0N8</accession>
<gene>
    <name evidence="1" type="ORF">M9H77_15231</name>
</gene>
<sequence>MASVDSMAPRPPPLLLPLPPEADNADRLIFRSGIDQSLQEEANEIQPSTMALSFGSNQQPSNGLALEDELRHLLISLSSLSFNSPTNSSIASSFSTNPPSLTSSFIDQINYIGSPTAVSLTATGAQPDESIFFIQCIVEQMIASGREQQCIQEYIKIRKVAVDASFKKLGIEKVSIGDMQMLESDCLDKIVRRWILAARTCFRELFVTEKNLFEYLFESSSLGTDIKHTYFMETVNGPARQLLSFAQTVSSSSRRSPEKLFSILKLYVALSDLLPDIQMIFNPIHPNRVVAIETLDKLAGVSRVILSEFENSVLKEISTILIPGGSIHHMTRYVMKYMKKMVVFKQTLIELTVSKPGPLELVISGDLIKDFVLLDAEQTEPNQPDQEGKTNLGLHFKWVATVLQFKLEEKSKLYEDDSLAHLFMMNNIYYMFQKIYSKYELKEMIGEDYLRKLTRKYRQAASKYLRSTWARVLYCLRDEGLGSGSFSSSGVSMSALRQRFKTFNAMFQEVHRTQATWLVPDAQLREELLISISQNLIQAYRSFLGRYSSYIENSRWHPENYIRYSVEDLEVALQDFFGGYSVSQHFRSRSQLEG</sequence>